<dbReference type="EMBL" id="FNTX01000002">
    <property type="protein sequence ID" value="SEE94067.1"/>
    <property type="molecule type" value="Genomic_DNA"/>
</dbReference>
<name>A0A1H5MZB1_9MICO</name>
<dbReference type="Proteomes" id="UP000199220">
    <property type="component" value="Unassembled WGS sequence"/>
</dbReference>
<sequence length="78" mass="8799">MQHAVAVDRGAQDAAVVAFEAELAEDVDSLFFVSLDPDDFSEPPDFSDPDDFSDFSDFSEDRSELLEDESEEDRESFR</sequence>
<gene>
    <name evidence="2" type="ORF">SAMN04488554_3736</name>
</gene>
<feature type="compositionally biased region" description="Acidic residues" evidence="1">
    <location>
        <begin position="66"/>
        <end position="78"/>
    </location>
</feature>
<reference evidence="3" key="1">
    <citation type="submission" date="2016-10" db="EMBL/GenBank/DDBJ databases">
        <authorList>
            <person name="Varghese N."/>
            <person name="Submissions S."/>
        </authorList>
    </citation>
    <scope>NUCLEOTIDE SEQUENCE [LARGE SCALE GENOMIC DNA]</scope>
    <source>
        <strain evidence="3">DSM 21368</strain>
    </source>
</reference>
<protein>
    <submittedName>
        <fullName evidence="2">Uncharacterized protein</fullName>
    </submittedName>
</protein>
<feature type="region of interest" description="Disordered" evidence="1">
    <location>
        <begin position="40"/>
        <end position="78"/>
    </location>
</feature>
<dbReference type="AlphaFoldDB" id="A0A1H5MZB1"/>
<dbReference type="STRING" id="648782.SAMN04488554_3736"/>
<evidence type="ECO:0000313" key="2">
    <source>
        <dbReference type="EMBL" id="SEE94067.1"/>
    </source>
</evidence>
<organism evidence="2 3">
    <name type="scientific">Ruania alba</name>
    <dbReference type="NCBI Taxonomy" id="648782"/>
    <lineage>
        <taxon>Bacteria</taxon>
        <taxon>Bacillati</taxon>
        <taxon>Actinomycetota</taxon>
        <taxon>Actinomycetes</taxon>
        <taxon>Micrococcales</taxon>
        <taxon>Ruaniaceae</taxon>
        <taxon>Ruania</taxon>
    </lineage>
</organism>
<accession>A0A1H5MZB1</accession>
<keyword evidence="3" id="KW-1185">Reference proteome</keyword>
<evidence type="ECO:0000256" key="1">
    <source>
        <dbReference type="SAM" id="MobiDB-lite"/>
    </source>
</evidence>
<feature type="compositionally biased region" description="Acidic residues" evidence="1">
    <location>
        <begin position="40"/>
        <end position="58"/>
    </location>
</feature>
<dbReference type="RefSeq" id="WP_342741494.1">
    <property type="nucleotide sequence ID" value="NZ_FNTX01000002.1"/>
</dbReference>
<proteinExistence type="predicted"/>
<evidence type="ECO:0000313" key="3">
    <source>
        <dbReference type="Proteomes" id="UP000199220"/>
    </source>
</evidence>